<dbReference type="Proteomes" id="UP001230253">
    <property type="component" value="Unassembled WGS sequence"/>
</dbReference>
<protein>
    <submittedName>
        <fullName evidence="3">Uncharacterized protein</fullName>
    </submittedName>
</protein>
<name>A0ABU0C1Y7_9BRAD</name>
<feature type="region of interest" description="Disordered" evidence="1">
    <location>
        <begin position="181"/>
        <end position="200"/>
    </location>
</feature>
<accession>A0ABU0C1Y7</accession>
<sequence>MTEMIGEALFRDVGIWLPLLVALIVAAYWRVWRLEQRADVLDLAREASEDFYDMAESVLSDPAAPEEVKRALYDVARAVTEQDAGHEIYQLVLQSTLKEDLRPRAKGGLTTAMDQLRRHRSDLYENAEGAFRAGLAAILLGNAGFDRKMSVTVVRSARYPILMRLVEMIEKFFSGPDGVRLSDGHTSNRPGPSAGCADAA</sequence>
<dbReference type="EMBL" id="JAUSUK010000001">
    <property type="protein sequence ID" value="MDQ0324525.1"/>
    <property type="molecule type" value="Genomic_DNA"/>
</dbReference>
<comment type="caution">
    <text evidence="3">The sequence shown here is derived from an EMBL/GenBank/DDBJ whole genome shotgun (WGS) entry which is preliminary data.</text>
</comment>
<evidence type="ECO:0000256" key="1">
    <source>
        <dbReference type="SAM" id="MobiDB-lite"/>
    </source>
</evidence>
<evidence type="ECO:0000313" key="3">
    <source>
        <dbReference type="EMBL" id="MDQ0324525.1"/>
    </source>
</evidence>
<dbReference type="RefSeq" id="WP_307152804.1">
    <property type="nucleotide sequence ID" value="NZ_JAUSUK010000001.1"/>
</dbReference>
<keyword evidence="2" id="KW-1133">Transmembrane helix</keyword>
<keyword evidence="4" id="KW-1185">Reference proteome</keyword>
<proteinExistence type="predicted"/>
<feature type="transmembrane region" description="Helical" evidence="2">
    <location>
        <begin position="13"/>
        <end position="31"/>
    </location>
</feature>
<evidence type="ECO:0000313" key="4">
    <source>
        <dbReference type="Proteomes" id="UP001230253"/>
    </source>
</evidence>
<reference evidence="3 4" key="1">
    <citation type="submission" date="2023-07" db="EMBL/GenBank/DDBJ databases">
        <title>Genomic Encyclopedia of Type Strains, Phase IV (KMG-IV): sequencing the most valuable type-strain genomes for metagenomic binning, comparative biology and taxonomic classification.</title>
        <authorList>
            <person name="Goeker M."/>
        </authorList>
    </citation>
    <scope>NUCLEOTIDE SEQUENCE [LARGE SCALE GENOMIC DNA]</scope>
    <source>
        <strain evidence="3 4">DSM 11549</strain>
    </source>
</reference>
<gene>
    <name evidence="3" type="ORF">J2R99_000374</name>
</gene>
<keyword evidence="2" id="KW-0472">Membrane</keyword>
<evidence type="ECO:0000256" key="2">
    <source>
        <dbReference type="SAM" id="Phobius"/>
    </source>
</evidence>
<organism evidence="3 4">
    <name type="scientific">Rhodopseudomonas julia</name>
    <dbReference type="NCBI Taxonomy" id="200617"/>
    <lineage>
        <taxon>Bacteria</taxon>
        <taxon>Pseudomonadati</taxon>
        <taxon>Pseudomonadota</taxon>
        <taxon>Alphaproteobacteria</taxon>
        <taxon>Hyphomicrobiales</taxon>
        <taxon>Nitrobacteraceae</taxon>
        <taxon>Rhodopseudomonas</taxon>
    </lineage>
</organism>
<keyword evidence="2" id="KW-0812">Transmembrane</keyword>